<sequence length="112" mass="12548">MRIAVASSDGIVINTHFGRANTFYIYESLGGVIRFMEKRFGKPFCHIGEHEEEDLLNAVDLLQDCAKVYVLQIGQGAEEALLARGIQPVIGRGIILEVLEDCEKVKKEVRKE</sequence>
<evidence type="ECO:0000313" key="3">
    <source>
        <dbReference type="Proteomes" id="UP000574276"/>
    </source>
</evidence>
<dbReference type="EMBL" id="JACEGA010000001">
    <property type="protein sequence ID" value="MBB2182682.1"/>
    <property type="molecule type" value="Genomic_DNA"/>
</dbReference>
<gene>
    <name evidence="2" type="ORF">H0486_07315</name>
</gene>
<accession>A0A839K0H2</accession>
<protein>
    <submittedName>
        <fullName evidence="2">Dinitrogenase iron-molybdenum cofactor biosynthesis protein</fullName>
    </submittedName>
</protein>
<organism evidence="2 3">
    <name type="scientific">Variimorphobacter saccharofermentans</name>
    <dbReference type="NCBI Taxonomy" id="2755051"/>
    <lineage>
        <taxon>Bacteria</taxon>
        <taxon>Bacillati</taxon>
        <taxon>Bacillota</taxon>
        <taxon>Clostridia</taxon>
        <taxon>Lachnospirales</taxon>
        <taxon>Lachnospiraceae</taxon>
        <taxon>Variimorphobacter</taxon>
    </lineage>
</organism>
<evidence type="ECO:0000259" key="1">
    <source>
        <dbReference type="Pfam" id="PF02579"/>
    </source>
</evidence>
<dbReference type="InterPro" id="IPR051840">
    <property type="entry name" value="NifX/NifY_domain"/>
</dbReference>
<dbReference type="SUPFAM" id="SSF53146">
    <property type="entry name" value="Nitrogenase accessory factor-like"/>
    <property type="match status" value="1"/>
</dbReference>
<reference evidence="2 3" key="1">
    <citation type="submission" date="2020-07" db="EMBL/GenBank/DDBJ databases">
        <title>Characterization and genome sequencing of isolate MD1, a novel member within the family Lachnospiraceae.</title>
        <authorList>
            <person name="Rettenmaier R."/>
            <person name="Di Bello L."/>
            <person name="Zinser C."/>
            <person name="Scheitz K."/>
            <person name="Liebl W."/>
            <person name="Zverlov V."/>
        </authorList>
    </citation>
    <scope>NUCLEOTIDE SEQUENCE [LARGE SCALE GENOMIC DNA]</scope>
    <source>
        <strain evidence="2 3">MD1</strain>
    </source>
</reference>
<proteinExistence type="predicted"/>
<dbReference type="Gene3D" id="3.30.420.130">
    <property type="entry name" value="Dinitrogenase iron-molybdenum cofactor biosynthesis domain"/>
    <property type="match status" value="1"/>
</dbReference>
<evidence type="ECO:0000313" key="2">
    <source>
        <dbReference type="EMBL" id="MBB2182682.1"/>
    </source>
</evidence>
<dbReference type="InterPro" id="IPR003731">
    <property type="entry name" value="Di-Nase_FeMo-co_biosynth"/>
</dbReference>
<comment type="caution">
    <text evidence="2">The sequence shown here is derived from an EMBL/GenBank/DDBJ whole genome shotgun (WGS) entry which is preliminary data.</text>
</comment>
<dbReference type="RefSeq" id="WP_228352385.1">
    <property type="nucleotide sequence ID" value="NZ_JACEGA010000001.1"/>
</dbReference>
<dbReference type="Proteomes" id="UP000574276">
    <property type="component" value="Unassembled WGS sequence"/>
</dbReference>
<dbReference type="Pfam" id="PF02579">
    <property type="entry name" value="Nitro_FeMo-Co"/>
    <property type="match status" value="1"/>
</dbReference>
<keyword evidence="3" id="KW-1185">Reference proteome</keyword>
<feature type="domain" description="Dinitrogenase iron-molybdenum cofactor biosynthesis" evidence="1">
    <location>
        <begin position="10"/>
        <end position="101"/>
    </location>
</feature>
<dbReference type="InterPro" id="IPR036105">
    <property type="entry name" value="DiNase_FeMo-co_biosyn_sf"/>
</dbReference>
<name>A0A839K0H2_9FIRM</name>
<dbReference type="AlphaFoldDB" id="A0A839K0H2"/>
<dbReference type="PANTHER" id="PTHR33937">
    <property type="entry name" value="IRON-MOLYBDENUM PROTEIN-RELATED-RELATED"/>
    <property type="match status" value="1"/>
</dbReference>
<dbReference type="PANTHER" id="PTHR33937:SF2">
    <property type="entry name" value="DINITROGENASE IRON-MOLYBDENUM COFACTOR BIOSYNTHESIS DOMAIN-CONTAINING PROTEIN"/>
    <property type="match status" value="1"/>
</dbReference>